<dbReference type="Pfam" id="PF13631">
    <property type="entry name" value="Cytochrom_B_N_2"/>
    <property type="match status" value="1"/>
</dbReference>
<evidence type="ECO:0000256" key="6">
    <source>
        <dbReference type="SAM" id="Phobius"/>
    </source>
</evidence>
<sequence>MARGIRALRARIFPDNWAGLLGEITLANFVVCGLSGILLATLYDPSTEQVFYAGPYEPLHGIGMSRALESTLQISFEVQGGLLLRQVHNWSASLMIATLIVHILHIYFSGRFRAPARLRWLALFALLFVAMGAGMTGSILPDDMLSGSSLAVLDGILKAIPLIGLRMSDTLFQGQFPSGAIGTMYPLHLYALPTLMAVLFAAIAYLGLPDRPGRLAVLRGDVLEDAAGPGAAARPRPLRLIAARTGGTILITFAIVTGFSAAVSVNPVWSYGPADPGNAAAGAGAVWYLAFLDGAQRLVPPGWELVVADRTVVLALLAPITLVGVFFVAALAYPFLESRFARGRARRAPGGKPHHHPVRTSVGVAAIVFYGTLWAAAGSDVIALLFQLSNARVIQVLQLTLLLGPLLGFAVTWFLCAGLRRREAEIAEHGMPTGRIIRTPEGGYIEAHAPVQGAGALESAGGRRLDAGS</sequence>
<dbReference type="InterPro" id="IPR005797">
    <property type="entry name" value="Cyt_b/b6_N"/>
</dbReference>
<evidence type="ECO:0000256" key="2">
    <source>
        <dbReference type="ARBA" id="ARBA00012951"/>
    </source>
</evidence>
<dbReference type="SUPFAM" id="SSF81648">
    <property type="entry name" value="a domain/subunit of cytochrome bc1 complex (Ubiquinol-cytochrome c reductase)"/>
    <property type="match status" value="1"/>
</dbReference>
<keyword evidence="6" id="KW-1133">Transmembrane helix</keyword>
<feature type="transmembrane region" description="Helical" evidence="6">
    <location>
        <begin position="357"/>
        <end position="376"/>
    </location>
</feature>
<feature type="transmembrane region" description="Helical" evidence="6">
    <location>
        <begin position="396"/>
        <end position="416"/>
    </location>
</feature>
<evidence type="ECO:0000256" key="3">
    <source>
        <dbReference type="ARBA" id="ARBA00016116"/>
    </source>
</evidence>
<keyword evidence="6" id="KW-0812">Transmembrane</keyword>
<gene>
    <name evidence="8" type="ORF">GCM10009751_10490</name>
</gene>
<dbReference type="Gene3D" id="1.20.810.10">
    <property type="entry name" value="Cytochrome Bc1 Complex, Chain C"/>
    <property type="match status" value="1"/>
</dbReference>
<feature type="transmembrane region" description="Helical" evidence="6">
    <location>
        <begin position="20"/>
        <end position="43"/>
    </location>
</feature>
<name>A0ABN2N6S3_9MICO</name>
<dbReference type="InterPro" id="IPR036150">
    <property type="entry name" value="Cyt_b/b6_C_sf"/>
</dbReference>
<feature type="transmembrane region" description="Helical" evidence="6">
    <location>
        <begin position="241"/>
        <end position="263"/>
    </location>
</feature>
<dbReference type="InterPro" id="IPR016174">
    <property type="entry name" value="Di-haem_cyt_TM"/>
</dbReference>
<dbReference type="PANTHER" id="PTHR19271">
    <property type="entry name" value="CYTOCHROME B"/>
    <property type="match status" value="1"/>
</dbReference>
<accession>A0ABN2N6S3</accession>
<evidence type="ECO:0000256" key="1">
    <source>
        <dbReference type="ARBA" id="ARBA00001971"/>
    </source>
</evidence>
<keyword evidence="6" id="KW-0472">Membrane</keyword>
<feature type="transmembrane region" description="Helical" evidence="6">
    <location>
        <begin position="187"/>
        <end position="208"/>
    </location>
</feature>
<reference evidence="8 9" key="1">
    <citation type="journal article" date="2019" name="Int. J. Syst. Evol. Microbiol.">
        <title>The Global Catalogue of Microorganisms (GCM) 10K type strain sequencing project: providing services to taxonomists for standard genome sequencing and annotation.</title>
        <authorList>
            <consortium name="The Broad Institute Genomics Platform"/>
            <consortium name="The Broad Institute Genome Sequencing Center for Infectious Disease"/>
            <person name="Wu L."/>
            <person name="Ma J."/>
        </authorList>
    </citation>
    <scope>NUCLEOTIDE SEQUENCE [LARGE SCALE GENOMIC DNA]</scope>
    <source>
        <strain evidence="8 9">JCM 14326</strain>
    </source>
</reference>
<evidence type="ECO:0000313" key="8">
    <source>
        <dbReference type="EMBL" id="GAA1855512.1"/>
    </source>
</evidence>
<dbReference type="Proteomes" id="UP001501094">
    <property type="component" value="Unassembled WGS sequence"/>
</dbReference>
<dbReference type="RefSeq" id="WP_344100285.1">
    <property type="nucleotide sequence ID" value="NZ_BAAANL010000002.1"/>
</dbReference>
<feature type="transmembrane region" description="Helical" evidence="6">
    <location>
        <begin position="90"/>
        <end position="108"/>
    </location>
</feature>
<dbReference type="EMBL" id="BAAANL010000002">
    <property type="protein sequence ID" value="GAA1855512.1"/>
    <property type="molecule type" value="Genomic_DNA"/>
</dbReference>
<proteinExistence type="predicted"/>
<dbReference type="PROSITE" id="PS51002">
    <property type="entry name" value="CYTB_NTER"/>
    <property type="match status" value="1"/>
</dbReference>
<evidence type="ECO:0000256" key="4">
    <source>
        <dbReference type="ARBA" id="ARBA00029351"/>
    </source>
</evidence>
<organism evidence="8 9">
    <name type="scientific">Myceligenerans crystallogenes</name>
    <dbReference type="NCBI Taxonomy" id="316335"/>
    <lineage>
        <taxon>Bacteria</taxon>
        <taxon>Bacillati</taxon>
        <taxon>Actinomycetota</taxon>
        <taxon>Actinomycetes</taxon>
        <taxon>Micrococcales</taxon>
        <taxon>Promicromonosporaceae</taxon>
        <taxon>Myceligenerans</taxon>
    </lineage>
</organism>
<feature type="domain" description="Cytochrome b/b6 N-terminal region profile" evidence="7">
    <location>
        <begin position="1"/>
        <end position="218"/>
    </location>
</feature>
<dbReference type="EC" id="7.1.1.8" evidence="2"/>
<evidence type="ECO:0000259" key="7">
    <source>
        <dbReference type="PROSITE" id="PS51002"/>
    </source>
</evidence>
<evidence type="ECO:0000256" key="5">
    <source>
        <dbReference type="ARBA" id="ARBA00029568"/>
    </source>
</evidence>
<comment type="catalytic activity">
    <reaction evidence="4">
        <text>a quinol + 2 Fe(III)-[cytochrome c](out) = a quinone + 2 Fe(II)-[cytochrome c](out) + 2 H(+)(out)</text>
        <dbReference type="Rhea" id="RHEA:11484"/>
        <dbReference type="Rhea" id="RHEA-COMP:10350"/>
        <dbReference type="Rhea" id="RHEA-COMP:14399"/>
        <dbReference type="ChEBI" id="CHEBI:15378"/>
        <dbReference type="ChEBI" id="CHEBI:24646"/>
        <dbReference type="ChEBI" id="CHEBI:29033"/>
        <dbReference type="ChEBI" id="CHEBI:29034"/>
        <dbReference type="ChEBI" id="CHEBI:132124"/>
        <dbReference type="EC" id="7.1.1.8"/>
    </reaction>
</comment>
<dbReference type="PANTHER" id="PTHR19271:SF16">
    <property type="entry name" value="CYTOCHROME B"/>
    <property type="match status" value="1"/>
</dbReference>
<dbReference type="InterPro" id="IPR027387">
    <property type="entry name" value="Cytb/b6-like_sf"/>
</dbReference>
<feature type="transmembrane region" description="Helical" evidence="6">
    <location>
        <begin position="312"/>
        <end position="336"/>
    </location>
</feature>
<comment type="caution">
    <text evidence="8">The sequence shown here is derived from an EMBL/GenBank/DDBJ whole genome shotgun (WGS) entry which is preliminary data.</text>
</comment>
<evidence type="ECO:0000313" key="9">
    <source>
        <dbReference type="Proteomes" id="UP001501094"/>
    </source>
</evidence>
<dbReference type="SUPFAM" id="SSF81342">
    <property type="entry name" value="Transmembrane di-heme cytochromes"/>
    <property type="match status" value="1"/>
</dbReference>
<protein>
    <recommendedName>
        <fullName evidence="3">Cytochrome bc1 complex cytochrome b subunit</fullName>
        <ecNumber evidence="2">7.1.1.8</ecNumber>
    </recommendedName>
    <alternativeName>
        <fullName evidence="5">Cytochrome bc1 reductase complex subunit QcrB</fullName>
    </alternativeName>
</protein>
<keyword evidence="9" id="KW-1185">Reference proteome</keyword>
<comment type="cofactor">
    <cofactor evidence="1">
        <name>heme</name>
        <dbReference type="ChEBI" id="CHEBI:30413"/>
    </cofactor>
</comment>
<feature type="transmembrane region" description="Helical" evidence="6">
    <location>
        <begin position="120"/>
        <end position="140"/>
    </location>
</feature>